<dbReference type="RefSeq" id="WP_110831818.1">
    <property type="nucleotide sequence ID" value="NZ_QKLU01000004.1"/>
</dbReference>
<dbReference type="EMBL" id="QKLU01000004">
    <property type="protein sequence ID" value="PYF74471.1"/>
    <property type="molecule type" value="Genomic_DNA"/>
</dbReference>
<protein>
    <recommendedName>
        <fullName evidence="4">Lipoprotein</fullName>
    </recommendedName>
</protein>
<comment type="caution">
    <text evidence="2">The sequence shown here is derived from an EMBL/GenBank/DDBJ whole genome shotgun (WGS) entry which is preliminary data.</text>
</comment>
<dbReference type="AlphaFoldDB" id="A0A318UE24"/>
<evidence type="ECO:0000256" key="1">
    <source>
        <dbReference type="SAM" id="SignalP"/>
    </source>
</evidence>
<keyword evidence="1" id="KW-0732">Signal</keyword>
<accession>A0A318UE24</accession>
<sequence length="228" mass="25603">MKKLFYLLPFLVLFQSSCTMMVKGLAKTVAKHYDDHKDLNLSDLELINQNGQTGKFGTSFTGKTVYLYAWEQQLPRTDQDSDYAGLKKRFAKYNDVVFINIYTGSSEKDWQKIQNIKNERVAVYRLSSAPQNAGFKKLVDSSTVVNIIGKDGALLGFKGPTPSDKLLVDYALDQARTGIDATTSTKTMIKGINSNRRFKNPALYTWYENHFGTKPADKLSVSISNNGN</sequence>
<dbReference type="Proteomes" id="UP000248198">
    <property type="component" value="Unassembled WGS sequence"/>
</dbReference>
<keyword evidence="3" id="KW-1185">Reference proteome</keyword>
<reference evidence="2 3" key="1">
    <citation type="submission" date="2018-06" db="EMBL/GenBank/DDBJ databases">
        <title>Genomic Encyclopedia of Archaeal and Bacterial Type Strains, Phase II (KMG-II): from individual species to whole genera.</title>
        <authorList>
            <person name="Goeker M."/>
        </authorList>
    </citation>
    <scope>NUCLEOTIDE SEQUENCE [LARGE SCALE GENOMIC DNA]</scope>
    <source>
        <strain evidence="2 3">DSM 27372</strain>
    </source>
</reference>
<feature type="signal peptide" evidence="1">
    <location>
        <begin position="1"/>
        <end position="21"/>
    </location>
</feature>
<name>A0A318UE24_9SPHI</name>
<dbReference type="Gene3D" id="3.40.30.10">
    <property type="entry name" value="Glutaredoxin"/>
    <property type="match status" value="1"/>
</dbReference>
<evidence type="ECO:0008006" key="4">
    <source>
        <dbReference type="Google" id="ProtNLM"/>
    </source>
</evidence>
<dbReference type="OrthoDB" id="761209at2"/>
<feature type="chain" id="PRO_5016426043" description="Lipoprotein" evidence="1">
    <location>
        <begin position="22"/>
        <end position="228"/>
    </location>
</feature>
<gene>
    <name evidence="2" type="ORF">B0O44_104643</name>
</gene>
<organism evidence="2 3">
    <name type="scientific">Pedobacter nutrimenti</name>
    <dbReference type="NCBI Taxonomy" id="1241337"/>
    <lineage>
        <taxon>Bacteria</taxon>
        <taxon>Pseudomonadati</taxon>
        <taxon>Bacteroidota</taxon>
        <taxon>Sphingobacteriia</taxon>
        <taxon>Sphingobacteriales</taxon>
        <taxon>Sphingobacteriaceae</taxon>
        <taxon>Pedobacter</taxon>
    </lineage>
</organism>
<evidence type="ECO:0000313" key="2">
    <source>
        <dbReference type="EMBL" id="PYF74471.1"/>
    </source>
</evidence>
<proteinExistence type="predicted"/>
<evidence type="ECO:0000313" key="3">
    <source>
        <dbReference type="Proteomes" id="UP000248198"/>
    </source>
</evidence>